<dbReference type="Gene3D" id="3.40.50.1460">
    <property type="match status" value="1"/>
</dbReference>
<feature type="compositionally biased region" description="Polar residues" evidence="1">
    <location>
        <begin position="345"/>
        <end position="366"/>
    </location>
</feature>
<dbReference type="AlphaFoldDB" id="A0A6J4PVE9"/>
<dbReference type="InterPro" id="IPR029030">
    <property type="entry name" value="Caspase-like_dom_sf"/>
</dbReference>
<name>A0A6J4PVE9_9CYAN</name>
<sequence length="664" mass="70682">MRHWAISIGINQYEFLQPLSYAQHDAQAIHRFLVETGGVPAEQCLLLTETSPPQWGKSTYPDRETIQSWLDLLIQRYVQPGDVLWCFFSGYGVCQQGQDYLMPIEGNPAAIATTAIPLEAIFRSLRQVAEATVLVLLDINRNESSSHEAVGTHTEHLASITGIPTILSCQSGQFSRETSALGHGFFTAALLESLRDNRSTTLAAVEQYLSDRLPELSEHYWRPIQQAVTICPDEKRQQPLLLLAPGVTTQQNGDRYAPAQAALQNGSAATANGSLSTTGRTLPDAGIPSMPYDGAANGSGWKPVATNGHSLDAKDGAIAASGYLPPHAMAASNGNGNVSTNGSTHHLSSLTAVSPQTNGSMSSPSSHVALPIDRVAQNHDNRVAQPPLVPTVPQPYSDDLEDANEIPDALFWRPVLRWGGIAVVVLISGVLLRNYAAFTPKAPATVQQPGTAALRPSPSGTGQPDVASLTTPSPSVSTSLPIVPTPKAPTATKVIPPQSIATARDFGASGASRLSPTAVSTGKPEPTTQAQPAQVKGAAPIARPSALSPLSKARALAAANRGQASSYSSAIQEAKTVKPGQPEYAQAQKEIASWSRRILSIARERGRQGSYDAAIVSAQLVPQNQPIYAEANGALVRWCSRLDRQRNANPVQRRQARTICRNRG</sequence>
<dbReference type="EMBL" id="CADCTY010002433">
    <property type="protein sequence ID" value="CAA9422871.1"/>
    <property type="molecule type" value="Genomic_DNA"/>
</dbReference>
<dbReference type="Pfam" id="PF00656">
    <property type="entry name" value="Peptidase_C14"/>
    <property type="match status" value="1"/>
</dbReference>
<reference evidence="3" key="1">
    <citation type="submission" date="2020-02" db="EMBL/GenBank/DDBJ databases">
        <authorList>
            <person name="Meier V. D."/>
        </authorList>
    </citation>
    <scope>NUCLEOTIDE SEQUENCE</scope>
    <source>
        <strain evidence="3">AVDCRST_MAG94</strain>
    </source>
</reference>
<feature type="compositionally biased region" description="Polar residues" evidence="1">
    <location>
        <begin position="512"/>
        <end position="532"/>
    </location>
</feature>
<organism evidence="3">
    <name type="scientific">uncultured Leptolyngbya sp</name>
    <dbReference type="NCBI Taxonomy" id="332963"/>
    <lineage>
        <taxon>Bacteria</taxon>
        <taxon>Bacillati</taxon>
        <taxon>Cyanobacteriota</taxon>
        <taxon>Cyanophyceae</taxon>
        <taxon>Leptolyngbyales</taxon>
        <taxon>Leptolyngbyaceae</taxon>
        <taxon>Leptolyngbya group</taxon>
        <taxon>Leptolyngbya</taxon>
        <taxon>environmental samples</taxon>
    </lineage>
</organism>
<dbReference type="InterPro" id="IPR011600">
    <property type="entry name" value="Pept_C14_caspase"/>
</dbReference>
<proteinExistence type="predicted"/>
<feature type="region of interest" description="Disordered" evidence="1">
    <location>
        <begin position="334"/>
        <end position="367"/>
    </location>
</feature>
<feature type="domain" description="Peptidase C14 caspase" evidence="2">
    <location>
        <begin position="2"/>
        <end position="210"/>
    </location>
</feature>
<evidence type="ECO:0000313" key="3">
    <source>
        <dbReference type="EMBL" id="CAA9422871.1"/>
    </source>
</evidence>
<evidence type="ECO:0000259" key="2">
    <source>
        <dbReference type="Pfam" id="PF00656"/>
    </source>
</evidence>
<feature type="region of interest" description="Disordered" evidence="1">
    <location>
        <begin position="268"/>
        <end position="290"/>
    </location>
</feature>
<dbReference type="GO" id="GO:0006508">
    <property type="term" value="P:proteolysis"/>
    <property type="evidence" value="ECO:0007669"/>
    <property type="project" value="InterPro"/>
</dbReference>
<feature type="compositionally biased region" description="Low complexity" evidence="1">
    <location>
        <begin position="334"/>
        <end position="344"/>
    </location>
</feature>
<evidence type="ECO:0000256" key="1">
    <source>
        <dbReference type="SAM" id="MobiDB-lite"/>
    </source>
</evidence>
<feature type="region of interest" description="Disordered" evidence="1">
    <location>
        <begin position="445"/>
        <end position="498"/>
    </location>
</feature>
<feature type="region of interest" description="Disordered" evidence="1">
    <location>
        <begin position="511"/>
        <end position="540"/>
    </location>
</feature>
<gene>
    <name evidence="3" type="ORF">AVDCRST_MAG94-7104</name>
</gene>
<protein>
    <recommendedName>
        <fullName evidence="2">Peptidase C14 caspase domain-containing protein</fullName>
    </recommendedName>
</protein>
<accession>A0A6J4PVE9</accession>
<dbReference type="SUPFAM" id="SSF52129">
    <property type="entry name" value="Caspase-like"/>
    <property type="match status" value="1"/>
</dbReference>
<feature type="compositionally biased region" description="Polar residues" evidence="1">
    <location>
        <begin position="268"/>
        <end position="280"/>
    </location>
</feature>
<dbReference type="GO" id="GO:0004197">
    <property type="term" value="F:cysteine-type endopeptidase activity"/>
    <property type="evidence" value="ECO:0007669"/>
    <property type="project" value="InterPro"/>
</dbReference>
<feature type="compositionally biased region" description="Low complexity" evidence="1">
    <location>
        <begin position="468"/>
        <end position="482"/>
    </location>
</feature>